<dbReference type="InterPro" id="IPR035994">
    <property type="entry name" value="Nucleoside_phosphorylase_sf"/>
</dbReference>
<dbReference type="GO" id="GO:0003824">
    <property type="term" value="F:catalytic activity"/>
    <property type="evidence" value="ECO:0007669"/>
    <property type="project" value="InterPro"/>
</dbReference>
<dbReference type="PANTHER" id="PTHR46082">
    <property type="entry name" value="ATP/GTP-BINDING PROTEIN-RELATED"/>
    <property type="match status" value="1"/>
</dbReference>
<evidence type="ECO:0000313" key="2">
    <source>
        <dbReference type="EMBL" id="OAA60903.1"/>
    </source>
</evidence>
<sequence>MPDPSIYNVGWICAIKPEYVAAQAFLDEEHDLPNHVGTNDGNIYYLGRLGKHNVVIGTLPDGEYGIAAAVAVAKGMLGSFPNVRIGLMVGIGGGAPSSKNDIRLGDIVVSAPRNGHGGVFQYDFGKAVQGKEFQTVGYLNQPPELLRAALTDIQAEHERKGHRLEEAINITLNKWPRLRKNYQRPDKSSDKLFKSRFLHRELDGSDCMINCYDGPSSLVQRLERTSEEDNPAIHYGTIASANQLMKDALVRDRLAAEKNVLCFEMEAAGLMNRFPCVVIRGICDYADSHKNKQWQGYAAMAAAAYAKDFLRRIPVTKLEEERQISAVLESS</sequence>
<dbReference type="Proteomes" id="UP000076881">
    <property type="component" value="Unassembled WGS sequence"/>
</dbReference>
<keyword evidence="3" id="KW-1185">Reference proteome</keyword>
<evidence type="ECO:0000259" key="1">
    <source>
        <dbReference type="Pfam" id="PF01048"/>
    </source>
</evidence>
<dbReference type="STRING" id="1081108.A0A167TSL2"/>
<dbReference type="OrthoDB" id="1577640at2759"/>
<dbReference type="Gene3D" id="3.40.50.1580">
    <property type="entry name" value="Nucleoside phosphorylase domain"/>
    <property type="match status" value="1"/>
</dbReference>
<dbReference type="PANTHER" id="PTHR46082:SF11">
    <property type="entry name" value="AAA+ ATPASE DOMAIN-CONTAINING PROTEIN-RELATED"/>
    <property type="match status" value="1"/>
</dbReference>
<dbReference type="InterPro" id="IPR053137">
    <property type="entry name" value="NLR-like"/>
</dbReference>
<reference evidence="2 3" key="1">
    <citation type="journal article" date="2016" name="Genome Biol. Evol.">
        <title>Divergent and convergent evolution of fungal pathogenicity.</title>
        <authorList>
            <person name="Shang Y."/>
            <person name="Xiao G."/>
            <person name="Zheng P."/>
            <person name="Cen K."/>
            <person name="Zhan S."/>
            <person name="Wang C."/>
        </authorList>
    </citation>
    <scope>NUCLEOTIDE SEQUENCE [LARGE SCALE GENOMIC DNA]</scope>
    <source>
        <strain evidence="2 3">RCEF 1005</strain>
    </source>
</reference>
<feature type="domain" description="Nucleoside phosphorylase" evidence="1">
    <location>
        <begin position="214"/>
        <end position="306"/>
    </location>
</feature>
<organism evidence="2 3">
    <name type="scientific">Akanthomyces lecanii RCEF 1005</name>
    <dbReference type="NCBI Taxonomy" id="1081108"/>
    <lineage>
        <taxon>Eukaryota</taxon>
        <taxon>Fungi</taxon>
        <taxon>Dikarya</taxon>
        <taxon>Ascomycota</taxon>
        <taxon>Pezizomycotina</taxon>
        <taxon>Sordariomycetes</taxon>
        <taxon>Hypocreomycetidae</taxon>
        <taxon>Hypocreales</taxon>
        <taxon>Cordycipitaceae</taxon>
        <taxon>Akanthomyces</taxon>
        <taxon>Cordyceps confragosa</taxon>
    </lineage>
</organism>
<dbReference type="Pfam" id="PF01048">
    <property type="entry name" value="PNP_UDP_1"/>
    <property type="match status" value="1"/>
</dbReference>
<dbReference type="SUPFAM" id="SSF53167">
    <property type="entry name" value="Purine and uridine phosphorylases"/>
    <property type="match status" value="1"/>
</dbReference>
<protein>
    <submittedName>
        <fullName evidence="2">Nucleoside phosphorylase domain protein</fullName>
    </submittedName>
</protein>
<dbReference type="EMBL" id="AZHF01000020">
    <property type="protein sequence ID" value="OAA60903.1"/>
    <property type="molecule type" value="Genomic_DNA"/>
</dbReference>
<dbReference type="GO" id="GO:0009116">
    <property type="term" value="P:nucleoside metabolic process"/>
    <property type="evidence" value="ECO:0007669"/>
    <property type="project" value="InterPro"/>
</dbReference>
<evidence type="ECO:0000313" key="3">
    <source>
        <dbReference type="Proteomes" id="UP000076881"/>
    </source>
</evidence>
<dbReference type="AlphaFoldDB" id="A0A167TSL2"/>
<accession>A0A167TSL2</accession>
<dbReference type="InterPro" id="IPR000845">
    <property type="entry name" value="Nucleoside_phosphorylase_d"/>
</dbReference>
<gene>
    <name evidence="2" type="ORF">LEL_10782</name>
</gene>
<name>A0A167TSL2_CORDF</name>
<comment type="caution">
    <text evidence="2">The sequence shown here is derived from an EMBL/GenBank/DDBJ whole genome shotgun (WGS) entry which is preliminary data.</text>
</comment>
<proteinExistence type="predicted"/>